<dbReference type="OrthoDB" id="5835829at2759"/>
<dbReference type="InterPro" id="IPR002213">
    <property type="entry name" value="UDP_glucos_trans"/>
</dbReference>
<name>A0A0D0AR62_9AGAR</name>
<protein>
    <submittedName>
        <fullName evidence="3">Glycosyltransferase family 1 protein</fullName>
    </submittedName>
</protein>
<keyword evidence="2 3" id="KW-0808">Transferase</keyword>
<dbReference type="Gene3D" id="3.40.50.2000">
    <property type="entry name" value="Glycogen Phosphorylase B"/>
    <property type="match status" value="1"/>
</dbReference>
<dbReference type="AlphaFoldDB" id="A0A0D0AR62"/>
<dbReference type="GO" id="GO:0035251">
    <property type="term" value="F:UDP-glucosyltransferase activity"/>
    <property type="evidence" value="ECO:0007669"/>
    <property type="project" value="TreeGrafter"/>
</dbReference>
<dbReference type="CDD" id="cd03784">
    <property type="entry name" value="GT1_Gtf-like"/>
    <property type="match status" value="1"/>
</dbReference>
<dbReference type="Proteomes" id="UP000053593">
    <property type="component" value="Unassembled WGS sequence"/>
</dbReference>
<evidence type="ECO:0000256" key="2">
    <source>
        <dbReference type="ARBA" id="ARBA00022679"/>
    </source>
</evidence>
<evidence type="ECO:0000313" key="3">
    <source>
        <dbReference type="EMBL" id="KIK52855.1"/>
    </source>
</evidence>
<gene>
    <name evidence="3" type="ORF">GYMLUDRAFT_233197</name>
</gene>
<comment type="similarity">
    <text evidence="1">Belongs to the UDP-glycosyltransferase family.</text>
</comment>
<evidence type="ECO:0000256" key="1">
    <source>
        <dbReference type="ARBA" id="ARBA00009995"/>
    </source>
</evidence>
<dbReference type="HOGENOM" id="CLU_001724_12_0_1"/>
<keyword evidence="4" id="KW-1185">Reference proteome</keyword>
<dbReference type="SUPFAM" id="SSF53756">
    <property type="entry name" value="UDP-Glycosyltransferase/glycogen phosphorylase"/>
    <property type="match status" value="1"/>
</dbReference>
<dbReference type="Pfam" id="PF00201">
    <property type="entry name" value="UDPGT"/>
    <property type="match status" value="1"/>
</dbReference>
<dbReference type="PANTHER" id="PTHR48047">
    <property type="entry name" value="GLYCOSYLTRANSFERASE"/>
    <property type="match status" value="1"/>
</dbReference>
<proteinExistence type="inferred from homology"/>
<dbReference type="EMBL" id="KN834836">
    <property type="protein sequence ID" value="KIK52855.1"/>
    <property type="molecule type" value="Genomic_DNA"/>
</dbReference>
<sequence length="278" mass="31736">MRVTDGAFCVSSSVFEAEAIKASKEWMESMGKYWYTVGPLSLPDLLPPTKAHDETEFSVISFLNRMQSEFGKGSVLFISFGTVFWPAQPEKLWAILDELVSVRKPFILAHTSPFAYVPEEKKKLISESGIGMEMSWSPQEKILSHPATGWFVTHGGWNSTQEALVHRVPVIYWPYSADQPYNAARTCQHNAGFELIEVRTGKLGTQRPYRFKDSFESPSFTVAAAREEFKLLLQRIEGDDGQRVRTNFERLGRMMDETWNEANEAKENLDAFLERFVD</sequence>
<evidence type="ECO:0000313" key="4">
    <source>
        <dbReference type="Proteomes" id="UP000053593"/>
    </source>
</evidence>
<accession>A0A0D0AR62</accession>
<reference evidence="3 4" key="1">
    <citation type="submission" date="2014-04" db="EMBL/GenBank/DDBJ databases">
        <title>Evolutionary Origins and Diversification of the Mycorrhizal Mutualists.</title>
        <authorList>
            <consortium name="DOE Joint Genome Institute"/>
            <consortium name="Mycorrhizal Genomics Consortium"/>
            <person name="Kohler A."/>
            <person name="Kuo A."/>
            <person name="Nagy L.G."/>
            <person name="Floudas D."/>
            <person name="Copeland A."/>
            <person name="Barry K.W."/>
            <person name="Cichocki N."/>
            <person name="Veneault-Fourrey C."/>
            <person name="LaButti K."/>
            <person name="Lindquist E.A."/>
            <person name="Lipzen A."/>
            <person name="Lundell T."/>
            <person name="Morin E."/>
            <person name="Murat C."/>
            <person name="Riley R."/>
            <person name="Ohm R."/>
            <person name="Sun H."/>
            <person name="Tunlid A."/>
            <person name="Henrissat B."/>
            <person name="Grigoriev I.V."/>
            <person name="Hibbett D.S."/>
            <person name="Martin F."/>
        </authorList>
    </citation>
    <scope>NUCLEOTIDE SEQUENCE [LARGE SCALE GENOMIC DNA]</scope>
    <source>
        <strain evidence="3 4">FD-317 M1</strain>
    </source>
</reference>
<organism evidence="3 4">
    <name type="scientific">Collybiopsis luxurians FD-317 M1</name>
    <dbReference type="NCBI Taxonomy" id="944289"/>
    <lineage>
        <taxon>Eukaryota</taxon>
        <taxon>Fungi</taxon>
        <taxon>Dikarya</taxon>
        <taxon>Basidiomycota</taxon>
        <taxon>Agaricomycotina</taxon>
        <taxon>Agaricomycetes</taxon>
        <taxon>Agaricomycetidae</taxon>
        <taxon>Agaricales</taxon>
        <taxon>Marasmiineae</taxon>
        <taxon>Omphalotaceae</taxon>
        <taxon>Collybiopsis</taxon>
        <taxon>Collybiopsis luxurians</taxon>
    </lineage>
</organism>